<dbReference type="EMBL" id="JTAI01000013">
    <property type="protein sequence ID" value="PPS96728.1"/>
    <property type="molecule type" value="Genomic_DNA"/>
</dbReference>
<keyword evidence="5" id="KW-1185">Reference proteome</keyword>
<dbReference type="PANTHER" id="PTHR45615:SF80">
    <property type="entry name" value="GRIP DOMAIN-CONTAINING PROTEIN"/>
    <property type="match status" value="1"/>
</dbReference>
<organism evidence="3">
    <name type="scientific">Cryptosporidium hominis</name>
    <dbReference type="NCBI Taxonomy" id="237895"/>
    <lineage>
        <taxon>Eukaryota</taxon>
        <taxon>Sar</taxon>
        <taxon>Alveolata</taxon>
        <taxon>Apicomplexa</taxon>
        <taxon>Conoidasida</taxon>
        <taxon>Coccidia</taxon>
        <taxon>Eucoccidiorida</taxon>
        <taxon>Eimeriorina</taxon>
        <taxon>Cryptosporidiidae</taxon>
        <taxon>Cryptosporidium</taxon>
    </lineage>
</organism>
<evidence type="ECO:0000256" key="2">
    <source>
        <dbReference type="SAM" id="MobiDB-lite"/>
    </source>
</evidence>
<dbReference type="VEuPathDB" id="CryptoDB:GY17_00001475"/>
<feature type="compositionally biased region" description="Basic and acidic residues" evidence="2">
    <location>
        <begin position="841"/>
        <end position="857"/>
    </location>
</feature>
<feature type="compositionally biased region" description="Acidic residues" evidence="2">
    <location>
        <begin position="816"/>
        <end position="826"/>
    </location>
</feature>
<dbReference type="AlphaFoldDB" id="A0A0S4TFT0"/>
<feature type="compositionally biased region" description="Low complexity" evidence="2">
    <location>
        <begin position="325"/>
        <end position="359"/>
    </location>
</feature>
<evidence type="ECO:0000313" key="5">
    <source>
        <dbReference type="Proteomes" id="UP001429100"/>
    </source>
</evidence>
<dbReference type="EMBL" id="LN877951">
    <property type="protein sequence ID" value="CUV06273.1"/>
    <property type="molecule type" value="Genomic_DNA"/>
</dbReference>
<protein>
    <submittedName>
        <fullName evidence="3">Uncharacterized protein</fullName>
    </submittedName>
</protein>
<dbReference type="VEuPathDB" id="CryptoDB:ChTU502y2012_374g0315"/>
<accession>A0A0S4TFT0</accession>
<dbReference type="VEuPathDB" id="CryptoDB:Chro.50088"/>
<proteinExistence type="predicted"/>
<dbReference type="VEuPathDB" id="CryptoDB:CHUDEA5_2860"/>
<dbReference type="Proteomes" id="UP000199752">
    <property type="component" value="Chromosome 5"/>
</dbReference>
<evidence type="ECO:0000313" key="3">
    <source>
        <dbReference type="EMBL" id="CUV06273.1"/>
    </source>
</evidence>
<evidence type="ECO:0000313" key="4">
    <source>
        <dbReference type="EMBL" id="PPS96728.1"/>
    </source>
</evidence>
<keyword evidence="1" id="KW-0175">Coiled coil</keyword>
<sequence>MGRNSREEIFDRRMKTNVYDDASLEEIRGRIRRINGHRTSSLSDIKNFQANIDISALKGKDNSTILISESTLLELKNKVDESETQKHFMNALKERLKETTHEKELLIKKSQTDKEIIRKNQEEIEFLKEEISRLNGDISELKDILENSKQRIAELESCNDGNNIMTEVDMQSRIESMADCTFRNKEVKTLQDELMFNNELSSNSSDSSKVTVKSNIRHVLFNDKTEKFVGDLKVGVNHLGRNFNDSQDIYGKSDHNFNNEDQDYECDGNVITNINKNQIDNKRNWMRIMVRLNGFIYFKSKMILIKQYLADEEIQLLEDMNLENNNNNDNGNNNNNNNSNATNNNNNNSKIGKKSNNIGYSGPSENKIKMVFSPLKTEVNEIIYRLEKNGEEDEDNIYNEKKNFLLKLDEQISILKEKIEMTGSASERTSMNSSRIMSFSDITTEKNSMDSIPMINTSRSSKFSDRMKSSIDQVFMINKRLLFTLVRLKLWIVEEILYDEQILDGSQLSREYDHDSSRYLLNYFENAYEFMVNLEDYKSNYLNNEYLSIGIIQMLYILNKQWERSINNENRLLNQLQEMVRIYHRLKKHLLTFSKSSYQQNSKEDGRIVYNEIEDTEIESLHLSNENNYVFQIEKELTSLGLGIFSGRDLNSGNKVENESDTVLALNSKDRNNHNEMNGNMDGLLSREQVNEILRHLENFPDPYIANRNEILSIRELIRPLKSYGRRAPEPYIGFFAMMAQRLDNDIIQHDREIRAFQKVIKGLEDQCDRQQEELEELHEELEQLYDIIETKCDEPSRIEDREEEVDREAENGEAEKEEAENDNISESDKKQVNDISKVNMDPKEKSERRLTSQMSDKEWISLCKQTSLGLSDNKG</sequence>
<dbReference type="PANTHER" id="PTHR45615">
    <property type="entry name" value="MYOSIN HEAVY CHAIN, NON-MUSCLE"/>
    <property type="match status" value="1"/>
</dbReference>
<evidence type="ECO:0000256" key="1">
    <source>
        <dbReference type="SAM" id="Coils"/>
    </source>
</evidence>
<dbReference type="OrthoDB" id="341032at2759"/>
<reference evidence="3" key="2">
    <citation type="submission" date="2015-08" db="EMBL/GenBank/DDBJ databases">
        <authorList>
            <person name="Babu N.S."/>
            <person name="Beckwith C.J."/>
            <person name="Beseler K.G."/>
            <person name="Brison A."/>
            <person name="Carone J.V."/>
            <person name="Caskin T.P."/>
            <person name="Diamond M."/>
            <person name="Durham M.E."/>
            <person name="Foxe J.M."/>
            <person name="Go M."/>
            <person name="Henderson B.A."/>
            <person name="Jones I.B."/>
            <person name="McGettigan J.A."/>
            <person name="Micheletti S.J."/>
            <person name="Nasrallah M.E."/>
            <person name="Ortiz D."/>
            <person name="Piller C.R."/>
            <person name="Privatt S.R."/>
            <person name="Schneider S.L."/>
            <person name="Sharp S."/>
            <person name="Smith T.C."/>
            <person name="Stanton J.D."/>
            <person name="Ullery H.E."/>
            <person name="Wilson R.J."/>
            <person name="Serrano M.G."/>
            <person name="Buck G."/>
            <person name="Lee V."/>
            <person name="Wang Y."/>
            <person name="Carvalho R."/>
            <person name="Voegtly L."/>
            <person name="Shi R."/>
            <person name="Duckworth R."/>
            <person name="Johnson A."/>
            <person name="Loviza R."/>
            <person name="Walstead R."/>
            <person name="Shah Z."/>
            <person name="Kiflezghi M."/>
            <person name="Wade K."/>
            <person name="Ball S.L."/>
            <person name="Bradley K.W."/>
            <person name="Asai D.J."/>
            <person name="Bowman C.A."/>
            <person name="Russell D.A."/>
            <person name="Pope W.H."/>
            <person name="Jacobs-Sera D."/>
            <person name="Hendrix R.W."/>
            <person name="Hatfull G.F."/>
        </authorList>
    </citation>
    <scope>NUCLEOTIDE SEQUENCE [LARGE SCALE GENOMIC DNA]</scope>
</reference>
<reference evidence="4 5" key="1">
    <citation type="submission" date="2014-11" db="EMBL/GenBank/DDBJ databases">
        <title>Comparative genomic analysis of Cryptosporidium hominis reveals occurrence of genetic recombination in virulent subtypes.</title>
        <authorList>
            <person name="Guo Y."/>
            <person name="Tang K."/>
            <person name="Frace M."/>
            <person name="Li N."/>
            <person name="Roellig D.M."/>
            <person name="Sammons S."/>
            <person name="Knipe K."/>
            <person name="Rowe L."/>
            <person name="Feng Y."/>
            <person name="Xiao L."/>
        </authorList>
    </citation>
    <scope>NUCLEOTIDE SEQUENCE [LARGE SCALE GENOMIC DNA]</scope>
    <source>
        <strain evidence="4">30976</strain>
    </source>
</reference>
<gene>
    <name evidence="3" type="ORF">CHUDEA5_2860</name>
    <name evidence="4" type="ORF">GY17_00001475</name>
</gene>
<dbReference type="VEuPathDB" id="CryptoDB:Chro.50087"/>
<reference evidence="4 5" key="3">
    <citation type="submission" date="2017-10" db="EMBL/GenBank/DDBJ databases">
        <title>Consistent, comparative and evidence-based genome annotation and re-annotation for the closely-related species, Cryptosporidium parvum, C. hominis and C. tyzzeri.</title>
        <authorList>
            <person name="Baptista R.P."/>
            <person name="Li Y."/>
            <person name="Sateriale A."/>
            <person name="Striepen B."/>
            <person name="Kissinger J.C."/>
        </authorList>
    </citation>
    <scope>NUCLEOTIDE SEQUENCE [LARGE SCALE GENOMIC DNA]</scope>
    <source>
        <strain evidence="4">30976</strain>
    </source>
</reference>
<feature type="region of interest" description="Disordered" evidence="2">
    <location>
        <begin position="793"/>
        <end position="857"/>
    </location>
</feature>
<feature type="coiled-coil region" evidence="1">
    <location>
        <begin position="89"/>
        <end position="158"/>
    </location>
</feature>
<feature type="region of interest" description="Disordered" evidence="2">
    <location>
        <begin position="325"/>
        <end position="360"/>
    </location>
</feature>
<name>A0A0S4TFT0_CRYHO</name>
<dbReference type="Proteomes" id="UP001429100">
    <property type="component" value="Unassembled WGS sequence"/>
</dbReference>